<name>A0A934Q9Y0_9MICO</name>
<protein>
    <submittedName>
        <fullName evidence="1">Uncharacterized protein</fullName>
    </submittedName>
</protein>
<dbReference type="RefSeq" id="WP_200115610.1">
    <property type="nucleotide sequence ID" value="NZ_JAEHOH010000013.1"/>
</dbReference>
<keyword evidence="2" id="KW-1185">Reference proteome</keyword>
<dbReference type="InterPro" id="IPR027417">
    <property type="entry name" value="P-loop_NTPase"/>
</dbReference>
<dbReference type="SUPFAM" id="SSF52540">
    <property type="entry name" value="P-loop containing nucleoside triphosphate hydrolases"/>
    <property type="match status" value="1"/>
</dbReference>
<dbReference type="SUPFAM" id="SSF53795">
    <property type="entry name" value="PEP carboxykinase-like"/>
    <property type="match status" value="1"/>
</dbReference>
<dbReference type="AlphaFoldDB" id="A0A934Q9Y0"/>
<reference evidence="1" key="1">
    <citation type="submission" date="2020-12" db="EMBL/GenBank/DDBJ databases">
        <title>Leucobacter sp. CAS1, isolated from Chromium sludge.</title>
        <authorList>
            <person name="Xu Z."/>
        </authorList>
    </citation>
    <scope>NUCLEOTIDE SEQUENCE</scope>
    <source>
        <strain evidence="1">CSA1</strain>
    </source>
</reference>
<organism evidence="1 2">
    <name type="scientific">Leucobacter chromiisoli</name>
    <dbReference type="NCBI Taxonomy" id="2796471"/>
    <lineage>
        <taxon>Bacteria</taxon>
        <taxon>Bacillati</taxon>
        <taxon>Actinomycetota</taxon>
        <taxon>Actinomycetes</taxon>
        <taxon>Micrococcales</taxon>
        <taxon>Microbacteriaceae</taxon>
        <taxon>Leucobacter</taxon>
    </lineage>
</organism>
<evidence type="ECO:0000313" key="2">
    <source>
        <dbReference type="Proteomes" id="UP000608530"/>
    </source>
</evidence>
<accession>A0A934Q9Y0</accession>
<evidence type="ECO:0000313" key="1">
    <source>
        <dbReference type="EMBL" id="MBK0419472.1"/>
    </source>
</evidence>
<sequence length="379" mass="39603">MNPVPNELLTATVQAFGTPVRVTAHAEDGAEALLAEVIAPWSDAGFRAVSRAEGGTAVPSSADPADPGQAIPVVDLGSLSRAHLERTGSLLSSRVTLAALEHHRGRHLMFHAAGIANAEGAVVAIIGPSGRGKTTTVRQLAQTYGYVSDETITITPDDRVFPYRKPLSVITEGHADKLQIPPSALGLAPLPKTELRIAGLVLLERAAAGTEESSVEPLPLAEGLVELVQQTSYLVELSDPLRRIAEIADATGGLRRLRVGSPERIAGVAEHLFESGACEAWEQVLPLDAECGAAPYAVTGVVDAIECAEGTAVLTADRRVQVLAGVGPVLWRGICAGEGWDDLEARIRAELGDPPSGTLREAIRAAGAGLVEAGVLRER</sequence>
<gene>
    <name evidence="1" type="ORF">JD276_10550</name>
</gene>
<dbReference type="Gene3D" id="3.40.50.300">
    <property type="entry name" value="P-loop containing nucleotide triphosphate hydrolases"/>
    <property type="match status" value="1"/>
</dbReference>
<proteinExistence type="predicted"/>
<comment type="caution">
    <text evidence="1">The sequence shown here is derived from an EMBL/GenBank/DDBJ whole genome shotgun (WGS) entry which is preliminary data.</text>
</comment>
<dbReference type="EMBL" id="JAEHOH010000013">
    <property type="protein sequence ID" value="MBK0419472.1"/>
    <property type="molecule type" value="Genomic_DNA"/>
</dbReference>
<dbReference type="Proteomes" id="UP000608530">
    <property type="component" value="Unassembled WGS sequence"/>
</dbReference>